<dbReference type="EMBL" id="DTKJ01000040">
    <property type="protein sequence ID" value="HGZ11686.1"/>
    <property type="molecule type" value="Genomic_DNA"/>
</dbReference>
<evidence type="ECO:0000256" key="3">
    <source>
        <dbReference type="ARBA" id="ARBA00022475"/>
    </source>
</evidence>
<dbReference type="Gene3D" id="3.30.1330.60">
    <property type="entry name" value="OmpA-like domain"/>
    <property type="match status" value="1"/>
</dbReference>
<accession>A0A7C5ALI1</accession>
<dbReference type="AlphaFoldDB" id="A0A7C5ALI1"/>
<feature type="transmembrane region" description="Helical" evidence="9">
    <location>
        <begin position="30"/>
        <end position="49"/>
    </location>
</feature>
<dbReference type="PANTHER" id="PTHR30329:SF21">
    <property type="entry name" value="LIPOPROTEIN YIAD-RELATED"/>
    <property type="match status" value="1"/>
</dbReference>
<sequence>MATTHPEPAEPRIVKKKKAHHGAHGGAWKVAYADFVTAMMALFIVLWIMSQSQSIRQNVAQYFKNPGLLPGASGLMESSDMGGEMPTPGHSQELQTPSPLTPDLAIQEKAMEEVKKRIIEVIAQLPDLGRLKEQVLLEINNEGLRIELLDRENSHFFEVGSANLKPETKALLQHIAQELAKVPNQIIIEGHTDSRPYGTPNYTNWELSADRANAARRVMEAAHLRPGQIQSIKGYADQKLRNPEDPMDVQNRRVGIVVLFPDKSQAGSLKLDPTLENLIRPQKTPSDSPAGTPEPEKPAGSPGSAPPVKPTHPSEGKVQAQEEGPGGAVSGLLEDKVRQEIQDLMKLPRPGGSMPSETLRHSREPRGRLGW</sequence>
<keyword evidence="4 9" id="KW-0812">Transmembrane</keyword>
<evidence type="ECO:0000256" key="2">
    <source>
        <dbReference type="ARBA" id="ARBA00008914"/>
    </source>
</evidence>
<gene>
    <name evidence="11" type="ORF">ENW48_05665</name>
</gene>
<dbReference type="Pfam" id="PF13677">
    <property type="entry name" value="MotB_plug"/>
    <property type="match status" value="1"/>
</dbReference>
<organism evidence="11">
    <name type="scientific">Desulfobacca acetoxidans</name>
    <dbReference type="NCBI Taxonomy" id="60893"/>
    <lineage>
        <taxon>Bacteria</taxon>
        <taxon>Pseudomonadati</taxon>
        <taxon>Thermodesulfobacteriota</taxon>
        <taxon>Desulfobaccia</taxon>
        <taxon>Desulfobaccales</taxon>
        <taxon>Desulfobaccaceae</taxon>
        <taxon>Desulfobacca</taxon>
    </lineage>
</organism>
<dbReference type="CDD" id="cd07185">
    <property type="entry name" value="OmpA_C-like"/>
    <property type="match status" value="1"/>
</dbReference>
<name>A0A7C5ALI1_9BACT</name>
<dbReference type="Pfam" id="PF00691">
    <property type="entry name" value="OmpA"/>
    <property type="match status" value="1"/>
</dbReference>
<dbReference type="InterPro" id="IPR006665">
    <property type="entry name" value="OmpA-like"/>
</dbReference>
<evidence type="ECO:0000256" key="1">
    <source>
        <dbReference type="ARBA" id="ARBA00004162"/>
    </source>
</evidence>
<dbReference type="PROSITE" id="PS51123">
    <property type="entry name" value="OMPA_2"/>
    <property type="match status" value="1"/>
</dbReference>
<evidence type="ECO:0000256" key="9">
    <source>
        <dbReference type="SAM" id="Phobius"/>
    </source>
</evidence>
<comment type="caution">
    <text evidence="11">The sequence shown here is derived from an EMBL/GenBank/DDBJ whole genome shotgun (WGS) entry which is preliminary data.</text>
</comment>
<keyword evidence="3" id="KW-1003">Cell membrane</keyword>
<comment type="similarity">
    <text evidence="2">Belongs to the MotB family.</text>
</comment>
<reference evidence="11" key="1">
    <citation type="journal article" date="2020" name="mSystems">
        <title>Genome- and Community-Level Interaction Insights into Carbon Utilization and Element Cycling Functions of Hydrothermarchaeota in Hydrothermal Sediment.</title>
        <authorList>
            <person name="Zhou Z."/>
            <person name="Liu Y."/>
            <person name="Xu W."/>
            <person name="Pan J."/>
            <person name="Luo Z.H."/>
            <person name="Li M."/>
        </authorList>
    </citation>
    <scope>NUCLEOTIDE SEQUENCE [LARGE SCALE GENOMIC DNA]</scope>
    <source>
        <strain evidence="11">SpSt-853</strain>
    </source>
</reference>
<feature type="domain" description="OmpA-like" evidence="10">
    <location>
        <begin position="144"/>
        <end position="262"/>
    </location>
</feature>
<proteinExistence type="inferred from homology"/>
<feature type="region of interest" description="Disordered" evidence="8">
    <location>
        <begin position="267"/>
        <end position="371"/>
    </location>
</feature>
<evidence type="ECO:0000313" key="11">
    <source>
        <dbReference type="EMBL" id="HGZ11686.1"/>
    </source>
</evidence>
<dbReference type="InterPro" id="IPR025713">
    <property type="entry name" value="MotB-like_N_dom"/>
</dbReference>
<protein>
    <recommendedName>
        <fullName evidence="10">OmpA-like domain-containing protein</fullName>
    </recommendedName>
</protein>
<feature type="compositionally biased region" description="Polar residues" evidence="8">
    <location>
        <begin position="89"/>
        <end position="98"/>
    </location>
</feature>
<evidence type="ECO:0000256" key="5">
    <source>
        <dbReference type="ARBA" id="ARBA00022989"/>
    </source>
</evidence>
<evidence type="ECO:0000256" key="4">
    <source>
        <dbReference type="ARBA" id="ARBA00022692"/>
    </source>
</evidence>
<keyword evidence="6 7" id="KW-0472">Membrane</keyword>
<feature type="compositionally biased region" description="Basic and acidic residues" evidence="8">
    <location>
        <begin position="333"/>
        <end position="343"/>
    </location>
</feature>
<feature type="region of interest" description="Disordered" evidence="8">
    <location>
        <begin position="1"/>
        <end position="20"/>
    </location>
</feature>
<dbReference type="PANTHER" id="PTHR30329">
    <property type="entry name" value="STATOR ELEMENT OF FLAGELLAR MOTOR COMPLEX"/>
    <property type="match status" value="1"/>
</dbReference>
<feature type="compositionally biased region" description="Basic and acidic residues" evidence="8">
    <location>
        <begin position="358"/>
        <end position="371"/>
    </location>
</feature>
<dbReference type="InterPro" id="IPR036737">
    <property type="entry name" value="OmpA-like_sf"/>
</dbReference>
<evidence type="ECO:0000256" key="7">
    <source>
        <dbReference type="PROSITE-ProRule" id="PRU00473"/>
    </source>
</evidence>
<comment type="subcellular location">
    <subcellularLocation>
        <location evidence="1">Cell membrane</location>
        <topology evidence="1">Single-pass membrane protein</topology>
    </subcellularLocation>
</comment>
<dbReference type="SUPFAM" id="SSF103088">
    <property type="entry name" value="OmpA-like"/>
    <property type="match status" value="1"/>
</dbReference>
<evidence type="ECO:0000259" key="10">
    <source>
        <dbReference type="PROSITE" id="PS51123"/>
    </source>
</evidence>
<evidence type="ECO:0000256" key="8">
    <source>
        <dbReference type="SAM" id="MobiDB-lite"/>
    </source>
</evidence>
<dbReference type="InterPro" id="IPR050330">
    <property type="entry name" value="Bact_OuterMem_StrucFunc"/>
</dbReference>
<evidence type="ECO:0000256" key="6">
    <source>
        <dbReference type="ARBA" id="ARBA00023136"/>
    </source>
</evidence>
<feature type="region of interest" description="Disordered" evidence="8">
    <location>
        <begin position="73"/>
        <end position="98"/>
    </location>
</feature>
<keyword evidence="5 9" id="KW-1133">Transmembrane helix</keyword>
<dbReference type="GO" id="GO:0005886">
    <property type="term" value="C:plasma membrane"/>
    <property type="evidence" value="ECO:0007669"/>
    <property type="project" value="UniProtKB-SubCell"/>
</dbReference>